<dbReference type="CDD" id="cd14959">
    <property type="entry name" value="NHL_brat_like"/>
    <property type="match status" value="1"/>
</dbReference>
<dbReference type="SUPFAM" id="SSF57850">
    <property type="entry name" value="RING/U-box"/>
    <property type="match status" value="1"/>
</dbReference>
<evidence type="ECO:0000256" key="6">
    <source>
        <dbReference type="PROSITE-ProRule" id="PRU00504"/>
    </source>
</evidence>
<dbReference type="AlphaFoldDB" id="A0AAV2I6W5"/>
<reference evidence="9 10" key="1">
    <citation type="submission" date="2024-04" db="EMBL/GenBank/DDBJ databases">
        <authorList>
            <consortium name="Genoscope - CEA"/>
            <person name="William W."/>
        </authorList>
    </citation>
    <scope>NUCLEOTIDE SEQUENCE [LARGE SCALE GENOMIC DNA]</scope>
</reference>
<gene>
    <name evidence="9" type="ORF">GSLYS_00013876001</name>
</gene>
<dbReference type="PROSITE" id="PS50119">
    <property type="entry name" value="ZF_BBOX"/>
    <property type="match status" value="2"/>
</dbReference>
<evidence type="ECO:0000259" key="7">
    <source>
        <dbReference type="PROSITE" id="PS50089"/>
    </source>
</evidence>
<protein>
    <recommendedName>
        <fullName evidence="11">Brain tumor protein</fullName>
    </recommendedName>
</protein>
<dbReference type="InterPro" id="IPR001258">
    <property type="entry name" value="NHL_repeat"/>
</dbReference>
<proteinExistence type="predicted"/>
<dbReference type="PROSITE" id="PS51125">
    <property type="entry name" value="NHL"/>
    <property type="match status" value="1"/>
</dbReference>
<dbReference type="InterPro" id="IPR001841">
    <property type="entry name" value="Znf_RING"/>
</dbReference>
<evidence type="ECO:0000256" key="3">
    <source>
        <dbReference type="ARBA" id="ARBA00022771"/>
    </source>
</evidence>
<dbReference type="InterPro" id="IPR047153">
    <property type="entry name" value="TRIM45/56/19-like"/>
</dbReference>
<dbReference type="PANTHER" id="PTHR25462:SF296">
    <property type="entry name" value="MEIOTIC P26, ISOFORM F"/>
    <property type="match status" value="1"/>
</dbReference>
<dbReference type="GO" id="GO:0008270">
    <property type="term" value="F:zinc ion binding"/>
    <property type="evidence" value="ECO:0007669"/>
    <property type="project" value="UniProtKB-KW"/>
</dbReference>
<dbReference type="Gene3D" id="3.30.160.60">
    <property type="entry name" value="Classic Zinc Finger"/>
    <property type="match status" value="1"/>
</dbReference>
<evidence type="ECO:0000256" key="5">
    <source>
        <dbReference type="PROSITE-ProRule" id="PRU00024"/>
    </source>
</evidence>
<dbReference type="InterPro" id="IPR017907">
    <property type="entry name" value="Znf_RING_CS"/>
</dbReference>
<name>A0AAV2I6W5_LYMST</name>
<evidence type="ECO:0000313" key="10">
    <source>
        <dbReference type="Proteomes" id="UP001497497"/>
    </source>
</evidence>
<dbReference type="InterPro" id="IPR000315">
    <property type="entry name" value="Znf_B-box"/>
</dbReference>
<evidence type="ECO:0008006" key="11">
    <source>
        <dbReference type="Google" id="ProtNLM"/>
    </source>
</evidence>
<evidence type="ECO:0000313" key="9">
    <source>
        <dbReference type="EMBL" id="CAL1540143.1"/>
    </source>
</evidence>
<accession>A0AAV2I6W5</accession>
<dbReference type="Proteomes" id="UP001497497">
    <property type="component" value="Unassembled WGS sequence"/>
</dbReference>
<dbReference type="EMBL" id="CAXITT010000373">
    <property type="protein sequence ID" value="CAL1540143.1"/>
    <property type="molecule type" value="Genomic_DNA"/>
</dbReference>
<organism evidence="9 10">
    <name type="scientific">Lymnaea stagnalis</name>
    <name type="common">Great pond snail</name>
    <name type="synonym">Helix stagnalis</name>
    <dbReference type="NCBI Taxonomy" id="6523"/>
    <lineage>
        <taxon>Eukaryota</taxon>
        <taxon>Metazoa</taxon>
        <taxon>Spiralia</taxon>
        <taxon>Lophotrochozoa</taxon>
        <taxon>Mollusca</taxon>
        <taxon>Gastropoda</taxon>
        <taxon>Heterobranchia</taxon>
        <taxon>Euthyneura</taxon>
        <taxon>Panpulmonata</taxon>
        <taxon>Hygrophila</taxon>
        <taxon>Lymnaeoidea</taxon>
        <taxon>Lymnaeidae</taxon>
        <taxon>Lymnaea</taxon>
    </lineage>
</organism>
<dbReference type="GO" id="GO:0061630">
    <property type="term" value="F:ubiquitin protein ligase activity"/>
    <property type="evidence" value="ECO:0007669"/>
    <property type="project" value="TreeGrafter"/>
</dbReference>
<dbReference type="InterPro" id="IPR011042">
    <property type="entry name" value="6-blade_b-propeller_TolB-like"/>
</dbReference>
<dbReference type="SUPFAM" id="SSF57845">
    <property type="entry name" value="B-box zinc-binding domain"/>
    <property type="match status" value="1"/>
</dbReference>
<keyword evidence="3 5" id="KW-0863">Zinc-finger</keyword>
<evidence type="ECO:0000256" key="4">
    <source>
        <dbReference type="ARBA" id="ARBA00022833"/>
    </source>
</evidence>
<dbReference type="PROSITE" id="PS00518">
    <property type="entry name" value="ZF_RING_1"/>
    <property type="match status" value="1"/>
</dbReference>
<dbReference type="InterPro" id="IPR013083">
    <property type="entry name" value="Znf_RING/FYVE/PHD"/>
</dbReference>
<keyword evidence="2" id="KW-0677">Repeat</keyword>
<feature type="domain" description="B box-type" evidence="8">
    <location>
        <begin position="170"/>
        <end position="217"/>
    </location>
</feature>
<dbReference type="SUPFAM" id="SSF101898">
    <property type="entry name" value="NHL repeat"/>
    <property type="match status" value="1"/>
</dbReference>
<dbReference type="Gene3D" id="2.120.10.30">
    <property type="entry name" value="TolB, C-terminal domain"/>
    <property type="match status" value="1"/>
</dbReference>
<feature type="domain" description="B box-type" evidence="8">
    <location>
        <begin position="231"/>
        <end position="274"/>
    </location>
</feature>
<dbReference type="CDD" id="cd20482">
    <property type="entry name" value="CC_brat-like"/>
    <property type="match status" value="1"/>
</dbReference>
<dbReference type="SMART" id="SM00336">
    <property type="entry name" value="BBOX"/>
    <property type="match status" value="2"/>
</dbReference>
<dbReference type="Pfam" id="PF00643">
    <property type="entry name" value="zf-B_box"/>
    <property type="match status" value="1"/>
</dbReference>
<feature type="domain" description="RING-type" evidence="7">
    <location>
        <begin position="82"/>
        <end position="139"/>
    </location>
</feature>
<evidence type="ECO:0000256" key="1">
    <source>
        <dbReference type="ARBA" id="ARBA00022723"/>
    </source>
</evidence>
<keyword evidence="1" id="KW-0479">Metal-binding</keyword>
<dbReference type="GO" id="GO:0005654">
    <property type="term" value="C:nucleoplasm"/>
    <property type="evidence" value="ECO:0007669"/>
    <property type="project" value="TreeGrafter"/>
</dbReference>
<evidence type="ECO:0000256" key="2">
    <source>
        <dbReference type="ARBA" id="ARBA00022737"/>
    </source>
</evidence>
<evidence type="ECO:0000259" key="8">
    <source>
        <dbReference type="PROSITE" id="PS50119"/>
    </source>
</evidence>
<keyword evidence="4" id="KW-0862">Zinc</keyword>
<feature type="repeat" description="NHL" evidence="6">
    <location>
        <begin position="710"/>
        <end position="753"/>
    </location>
</feature>
<dbReference type="Pfam" id="PF01436">
    <property type="entry name" value="NHL"/>
    <property type="match status" value="3"/>
</dbReference>
<comment type="caution">
    <text evidence="9">The sequence shown here is derived from an EMBL/GenBank/DDBJ whole genome shotgun (WGS) entry which is preliminary data.</text>
</comment>
<dbReference type="PROSITE" id="PS50089">
    <property type="entry name" value="ZF_RING_2"/>
    <property type="match status" value="1"/>
</dbReference>
<sequence>MDGPAMDNSSSTAMESLEVDCTMTWSQDWDEQCLHLFESAMKMASENEDTTSPTAELTLTEEENGNGSLDGALEDDQDIDICRLCEGKMKSPKILSCLHEFCEICLKKKLDSEREEEANSPSSPLAKEWMMDLIKCPTCGQKTRLPEKGVSGLLSDSVLEDMIESGSDEKKQIGCTSCKAGDNAIARCRTCENLLCPNCVTAHQFMRCFEEHKVVTFEEMIKSGEGIEHLRKPVFCTAHGVESIKFFCCSCMVPACGECIQKSHSSPDHNVKQLTEAVGSKKDTLADFTKECGKKLSECQKINASLNAAFEDLEMQKDNTRGLIQETFQSYKAVLEEIRDTYLKELDELHEKRELCLMERMHKISTYENQLTQAKSFVERVCQHGHAGQVAQLLQTMLTQLNKLCMGLIMPDVPLNTEFKTDASAFASAVKGTFGYFAREKSGMMSLHSPFEPEQFSLPSMLSIGNGNMMQTQGGQELMNLGNLAGVPLSNIGIGPGIESLSISNVISGLTAVNLGHHPDGSTISGNNSPLSDSGISVDNVSHSSGGNAAMMNVAAMAKMHQSQSPLFAPGMSITGPGTAMGNAGNAITSGSGDNSLASILGSNTPVSSSNETNVQHANLAGLASLLNQPPPSTLNTFPNIGSFDQFNSASIPQELGSPNSTYSNEPYPPVRRTNKMNAMQISRFQGGLGDTEIGHWGPQHKQVNEVPLRCKFGQLGPGKGQFNSPHGFCLGNDEDIVVADTNNHRIQVFQKTGEFKYQFGIPGREEGQLWYPRKVAVMLKTGKFVVCDRGNERSRMQIFNRNGHFLKKIAIRYIDIVAGLAITPEGHIVAVDSVSPTVFVISESGDLIKWFDCSDYMREPSDIAINNNEYFVCDFKGHCVVVFARDGTFLRRIGCENITNYPNGIDISGHGDVLIGDSHGNRFHVGVFQRDGSLISEFQCPYVKVSRCCGLKITTEGYIVTLAKNNHHVLVLNTLYIP</sequence>
<dbReference type="SMART" id="SM00184">
    <property type="entry name" value="RING"/>
    <property type="match status" value="1"/>
</dbReference>
<dbReference type="PANTHER" id="PTHR25462">
    <property type="entry name" value="BONUS, ISOFORM C-RELATED"/>
    <property type="match status" value="1"/>
</dbReference>
<keyword evidence="10" id="KW-1185">Reference proteome</keyword>
<dbReference type="CDD" id="cd19813">
    <property type="entry name" value="Bbox1_BRAT-like"/>
    <property type="match status" value="1"/>
</dbReference>
<dbReference type="Gene3D" id="3.30.40.10">
    <property type="entry name" value="Zinc/RING finger domain, C3HC4 (zinc finger)"/>
    <property type="match status" value="1"/>
</dbReference>